<organism evidence="5 6">
    <name type="scientific">Lishizhenia tianjinensis</name>
    <dbReference type="NCBI Taxonomy" id="477690"/>
    <lineage>
        <taxon>Bacteria</taxon>
        <taxon>Pseudomonadati</taxon>
        <taxon>Bacteroidota</taxon>
        <taxon>Flavobacteriia</taxon>
        <taxon>Flavobacteriales</taxon>
        <taxon>Crocinitomicaceae</taxon>
        <taxon>Lishizhenia</taxon>
    </lineage>
</organism>
<evidence type="ECO:0000313" key="5">
    <source>
        <dbReference type="EMBL" id="SFT87830.1"/>
    </source>
</evidence>
<dbReference type="InterPro" id="IPR011623">
    <property type="entry name" value="7TMR_DISM_rcpt_extracell_dom1"/>
</dbReference>
<dbReference type="RefSeq" id="WP_139230403.1">
    <property type="nucleotide sequence ID" value="NZ_FPAS01000006.1"/>
</dbReference>
<dbReference type="InterPro" id="IPR052016">
    <property type="entry name" value="Bact_Sigma-Reg"/>
</dbReference>
<keyword evidence="2" id="KW-0472">Membrane</keyword>
<dbReference type="OrthoDB" id="1119265at2"/>
<feature type="transmembrane region" description="Helical" evidence="2">
    <location>
        <begin position="289"/>
        <end position="310"/>
    </location>
</feature>
<evidence type="ECO:0000256" key="2">
    <source>
        <dbReference type="SAM" id="Phobius"/>
    </source>
</evidence>
<feature type="transmembrane region" description="Helical" evidence="2">
    <location>
        <begin position="317"/>
        <end position="335"/>
    </location>
</feature>
<keyword evidence="3" id="KW-0732">Signal</keyword>
<dbReference type="Pfam" id="PF07695">
    <property type="entry name" value="7TMR-DISM_7TM"/>
    <property type="match status" value="1"/>
</dbReference>
<dbReference type="AlphaFoldDB" id="A0A1I7BKW9"/>
<dbReference type="InterPro" id="IPR011622">
    <property type="entry name" value="7TMR_DISM_rcpt_extracell_dom2"/>
</dbReference>
<protein>
    <submittedName>
        <fullName evidence="5">Serine phosphatase RsbU, regulator of sigma subunit</fullName>
    </submittedName>
</protein>
<evidence type="ECO:0000259" key="4">
    <source>
        <dbReference type="SMART" id="SM00331"/>
    </source>
</evidence>
<dbReference type="GO" id="GO:0016791">
    <property type="term" value="F:phosphatase activity"/>
    <property type="evidence" value="ECO:0007669"/>
    <property type="project" value="TreeGrafter"/>
</dbReference>
<keyword evidence="6" id="KW-1185">Reference proteome</keyword>
<dbReference type="Pfam" id="PF07228">
    <property type="entry name" value="SpoIIE"/>
    <property type="match status" value="1"/>
</dbReference>
<feature type="transmembrane region" description="Helical" evidence="2">
    <location>
        <begin position="224"/>
        <end position="245"/>
    </location>
</feature>
<evidence type="ECO:0000256" key="3">
    <source>
        <dbReference type="SAM" id="SignalP"/>
    </source>
</evidence>
<dbReference type="SMART" id="SM00331">
    <property type="entry name" value="PP2C_SIG"/>
    <property type="match status" value="1"/>
</dbReference>
<keyword evidence="1" id="KW-0378">Hydrolase</keyword>
<sequence>MEKLRIYLIVICSLCIHSWAYSNCNPPYAMAYTKLDLEIFDKNELENYSYTSSSSCKVESFGFYKGDIVLKFDLLDPQLITTFLSLDNPLLDSIEVYYKNSRNQMQMFYVTGDLMHFGKRLNKDFLLPLKGQQEFYVRIINYGTPLYLPMSYVNEEELITKNSSLNFYNGLLYGIIILSILFNLYLWVKNRSSIHYSLYLSAFFLLVFTLQGYSYQLLWPNSPYLQQVAIPVVVILINIYLTRFYQFFYSTQKNLPSLNRIFNKINTFLPIGLLLCLIPSLEIEFYKYLFINLLSLALFVLYVVGFVKIWKQLNNELWLISISLSAFFVSAIIYIGTNFQLFPYTTITHHSLELGALVQIFLLTFAISIRFKKFRQFKIEQLIRTNRFKQHENLKLSQKVEDRKKEISLQSKVFEEHNSNILKSITYSYNVQKALLPERQEMENNFREHFLYYQPKDIVSGDFYWAKNINVYENGEKNNYTLAAVGDCTGHGIPGALISVLAINTLNQAIRLSENKTTEDLLNFLNKEINTIFNSNIDGENIRDGLDIALIAINNSTKVLHYSTAKSQILHLRQGKLTRLKTSNNPIGIQDTTPFFSKGELQLETNDQLYLLTDGYADQFGGPYGKKYKINMLKSQLESIGNLDMDVQKSTLEDGLNNWKGKLEQTDDITLLGIRI</sequence>
<dbReference type="Proteomes" id="UP000236454">
    <property type="component" value="Unassembled WGS sequence"/>
</dbReference>
<keyword evidence="2" id="KW-1133">Transmembrane helix</keyword>
<name>A0A1I7BKW9_9FLAO</name>
<dbReference type="STRING" id="477690.SAMN05216474_2854"/>
<dbReference type="EMBL" id="FPAS01000006">
    <property type="protein sequence ID" value="SFT87830.1"/>
    <property type="molecule type" value="Genomic_DNA"/>
</dbReference>
<dbReference type="PANTHER" id="PTHR43156:SF9">
    <property type="entry name" value="HAMP DOMAIN-CONTAINING PROTEIN"/>
    <property type="match status" value="1"/>
</dbReference>
<dbReference type="InterPro" id="IPR036457">
    <property type="entry name" value="PPM-type-like_dom_sf"/>
</dbReference>
<feature type="chain" id="PRO_5014764047" evidence="3">
    <location>
        <begin position="23"/>
        <end position="676"/>
    </location>
</feature>
<dbReference type="Gene3D" id="2.60.40.2380">
    <property type="match status" value="1"/>
</dbReference>
<feature type="transmembrane region" description="Helical" evidence="2">
    <location>
        <begin position="198"/>
        <end position="218"/>
    </location>
</feature>
<feature type="transmembrane region" description="Helical" evidence="2">
    <location>
        <begin position="265"/>
        <end position="283"/>
    </location>
</feature>
<evidence type="ECO:0000313" key="6">
    <source>
        <dbReference type="Proteomes" id="UP000236454"/>
    </source>
</evidence>
<feature type="transmembrane region" description="Helical" evidence="2">
    <location>
        <begin position="347"/>
        <end position="369"/>
    </location>
</feature>
<feature type="domain" description="PPM-type phosphatase" evidence="4">
    <location>
        <begin position="447"/>
        <end position="676"/>
    </location>
</feature>
<dbReference type="Pfam" id="PF07696">
    <property type="entry name" value="7TMR-DISMED2"/>
    <property type="match status" value="1"/>
</dbReference>
<dbReference type="PANTHER" id="PTHR43156">
    <property type="entry name" value="STAGE II SPORULATION PROTEIN E-RELATED"/>
    <property type="match status" value="1"/>
</dbReference>
<dbReference type="InterPro" id="IPR001932">
    <property type="entry name" value="PPM-type_phosphatase-like_dom"/>
</dbReference>
<feature type="transmembrane region" description="Helical" evidence="2">
    <location>
        <begin position="167"/>
        <end position="186"/>
    </location>
</feature>
<proteinExistence type="predicted"/>
<feature type="signal peptide" evidence="3">
    <location>
        <begin position="1"/>
        <end position="22"/>
    </location>
</feature>
<keyword evidence="2" id="KW-0812">Transmembrane</keyword>
<dbReference type="Gene3D" id="3.60.40.10">
    <property type="entry name" value="PPM-type phosphatase domain"/>
    <property type="match status" value="1"/>
</dbReference>
<gene>
    <name evidence="5" type="ORF">SAMN05216474_2854</name>
</gene>
<accession>A0A1I7BKW9</accession>
<reference evidence="5 6" key="1">
    <citation type="submission" date="2016-10" db="EMBL/GenBank/DDBJ databases">
        <authorList>
            <person name="de Groot N.N."/>
        </authorList>
    </citation>
    <scope>NUCLEOTIDE SEQUENCE [LARGE SCALE GENOMIC DNA]</scope>
    <source>
        <strain evidence="5 6">CGMCC 1.7005</strain>
    </source>
</reference>
<evidence type="ECO:0000256" key="1">
    <source>
        <dbReference type="ARBA" id="ARBA00022801"/>
    </source>
</evidence>